<evidence type="ECO:0000313" key="3">
    <source>
        <dbReference type="Proteomes" id="UP000292373"/>
    </source>
</evidence>
<proteinExistence type="predicted"/>
<dbReference type="EMBL" id="SDMQ01000002">
    <property type="protein sequence ID" value="TBT87157.1"/>
    <property type="molecule type" value="Genomic_DNA"/>
</dbReference>
<dbReference type="InterPro" id="IPR026555">
    <property type="entry name" value="NSL3/Tex30"/>
</dbReference>
<dbReference type="RefSeq" id="WP_131166943.1">
    <property type="nucleotide sequence ID" value="NZ_SDMQ01000002.1"/>
</dbReference>
<dbReference type="InterPro" id="IPR046879">
    <property type="entry name" value="KANL3/Tex30_Abhydrolase"/>
</dbReference>
<dbReference type="InterPro" id="IPR029058">
    <property type="entry name" value="AB_hydrolase_fold"/>
</dbReference>
<evidence type="ECO:0000259" key="1">
    <source>
        <dbReference type="Pfam" id="PF20408"/>
    </source>
</evidence>
<comment type="caution">
    <text evidence="2">The sequence shown here is derived from an EMBL/GenBank/DDBJ whole genome shotgun (WGS) entry which is preliminary data.</text>
</comment>
<dbReference type="Proteomes" id="UP000292373">
    <property type="component" value="Unassembled WGS sequence"/>
</dbReference>
<evidence type="ECO:0000313" key="2">
    <source>
        <dbReference type="EMBL" id="TBT87157.1"/>
    </source>
</evidence>
<dbReference type="PANTHER" id="PTHR13136">
    <property type="entry name" value="TESTIS DEVELOPMENT PROTEIN PRTD"/>
    <property type="match status" value="1"/>
</dbReference>
<dbReference type="Pfam" id="PF20408">
    <property type="entry name" value="Abhydrolase_11"/>
    <property type="match status" value="1"/>
</dbReference>
<accession>A0A4V2JSM8</accession>
<keyword evidence="2" id="KW-0378">Hydrolase</keyword>
<reference evidence="2 3" key="1">
    <citation type="submission" date="2019-01" db="EMBL/GenBank/DDBJ databases">
        <title>Lactibacter flavus gen. nov., sp. nov., a novel bacterium of the family Propionibacteriaceae isolated from raw milk and dairy products.</title>
        <authorList>
            <person name="Huptas C."/>
            <person name="Wenning M."/>
            <person name="Breitenwieser F."/>
            <person name="Doll E."/>
            <person name="Von Neubeck M."/>
            <person name="Busse H.-J."/>
            <person name="Scherer S."/>
        </authorList>
    </citation>
    <scope>NUCLEOTIDE SEQUENCE [LARGE SCALE GENOMIC DNA]</scope>
    <source>
        <strain evidence="2 3">KCTC 33808</strain>
    </source>
</reference>
<dbReference type="OrthoDB" id="652634at2"/>
<protein>
    <submittedName>
        <fullName evidence="2">Hydrolase</fullName>
    </submittedName>
</protein>
<dbReference type="GO" id="GO:0016787">
    <property type="term" value="F:hydrolase activity"/>
    <property type="evidence" value="ECO:0007669"/>
    <property type="project" value="UniProtKB-KW"/>
</dbReference>
<dbReference type="Gene3D" id="3.40.50.1820">
    <property type="entry name" value="alpha/beta hydrolase"/>
    <property type="match status" value="1"/>
</dbReference>
<dbReference type="PANTHER" id="PTHR13136:SF11">
    <property type="entry name" value="TESTIS-EXPRESSED PROTEIN 30"/>
    <property type="match status" value="1"/>
</dbReference>
<dbReference type="SUPFAM" id="SSF53474">
    <property type="entry name" value="alpha/beta-Hydrolases"/>
    <property type="match status" value="1"/>
</dbReference>
<feature type="domain" description="KANL3/Tex30 alpha/beta hydrolase-like" evidence="1">
    <location>
        <begin position="45"/>
        <end position="195"/>
    </location>
</feature>
<organism evidence="2 3">
    <name type="scientific">Propioniciclava sinopodophylli</name>
    <dbReference type="NCBI Taxonomy" id="1837344"/>
    <lineage>
        <taxon>Bacteria</taxon>
        <taxon>Bacillati</taxon>
        <taxon>Actinomycetota</taxon>
        <taxon>Actinomycetes</taxon>
        <taxon>Propionibacteriales</taxon>
        <taxon>Propionibacteriaceae</taxon>
        <taxon>Propioniciclava</taxon>
    </lineage>
</organism>
<sequence length="212" mass="21640">MTPTALLDLATPDGPGRLHVDAPAEPRGVLLLGGGHSGQVRTVDLDALACALPGLGWAVVRYELPWRVAGRKVGPRPPASDPAWSAGVDAVRAAWPGLPLVTGGRSAGARIACRTWDADLAGVLALSFPLHPPGRPEASRLGELTPVGVPVLLISGARDPFGSPAELADALATPQGGPRELVVMPGATHSFPKPTAQVLTGAVADWLAGRSV</sequence>
<name>A0A4V2JSM8_9ACTN</name>
<dbReference type="AlphaFoldDB" id="A0A4V2JSM8"/>
<gene>
    <name evidence="2" type="ORF">ET989_02255</name>
</gene>
<keyword evidence="3" id="KW-1185">Reference proteome</keyword>